<dbReference type="RefSeq" id="WP_142531696.1">
    <property type="nucleotide sequence ID" value="NZ_FXTB01000001.1"/>
</dbReference>
<evidence type="ECO:0000313" key="8">
    <source>
        <dbReference type="Proteomes" id="UP000319040"/>
    </source>
</evidence>
<dbReference type="Proteomes" id="UP000319040">
    <property type="component" value="Unassembled WGS sequence"/>
</dbReference>
<accession>A0A521APF3</accession>
<dbReference type="Gene3D" id="1.20.1740.10">
    <property type="entry name" value="Amino acid/polyamine transporter I"/>
    <property type="match status" value="1"/>
</dbReference>
<feature type="transmembrane region" description="Helical" evidence="6">
    <location>
        <begin position="275"/>
        <end position="299"/>
    </location>
</feature>
<feature type="transmembrane region" description="Helical" evidence="6">
    <location>
        <begin position="404"/>
        <end position="420"/>
    </location>
</feature>
<keyword evidence="5 6" id="KW-0472">Membrane</keyword>
<organism evidence="7 8">
    <name type="scientific">Saccharicrinis carchari</name>
    <dbReference type="NCBI Taxonomy" id="1168039"/>
    <lineage>
        <taxon>Bacteria</taxon>
        <taxon>Pseudomonadati</taxon>
        <taxon>Bacteroidota</taxon>
        <taxon>Bacteroidia</taxon>
        <taxon>Marinilabiliales</taxon>
        <taxon>Marinilabiliaceae</taxon>
        <taxon>Saccharicrinis</taxon>
    </lineage>
</organism>
<feature type="transmembrane region" description="Helical" evidence="6">
    <location>
        <begin position="327"/>
        <end position="344"/>
    </location>
</feature>
<keyword evidence="8" id="KW-1185">Reference proteome</keyword>
<reference evidence="7 8" key="1">
    <citation type="submission" date="2017-05" db="EMBL/GenBank/DDBJ databases">
        <authorList>
            <person name="Varghese N."/>
            <person name="Submissions S."/>
        </authorList>
    </citation>
    <scope>NUCLEOTIDE SEQUENCE [LARGE SCALE GENOMIC DNA]</scope>
    <source>
        <strain evidence="7 8">DSM 27040</strain>
    </source>
</reference>
<proteinExistence type="predicted"/>
<dbReference type="PANTHER" id="PTHR42770:SF11">
    <property type="entry name" value="INNER MEMBRANE TRANSPORT PROTEIN YBAT"/>
    <property type="match status" value="1"/>
</dbReference>
<keyword evidence="2" id="KW-1003">Cell membrane</keyword>
<feature type="transmembrane region" description="Helical" evidence="6">
    <location>
        <begin position="41"/>
        <end position="63"/>
    </location>
</feature>
<evidence type="ECO:0000256" key="6">
    <source>
        <dbReference type="SAM" id="Phobius"/>
    </source>
</evidence>
<name>A0A521APF3_SACCC</name>
<gene>
    <name evidence="7" type="ORF">SAMN06265379_101303</name>
</gene>
<feature type="transmembrane region" description="Helical" evidence="6">
    <location>
        <begin position="379"/>
        <end position="398"/>
    </location>
</feature>
<feature type="transmembrane region" description="Helical" evidence="6">
    <location>
        <begin position="84"/>
        <end position="104"/>
    </location>
</feature>
<dbReference type="InterPro" id="IPR050367">
    <property type="entry name" value="APC_superfamily"/>
</dbReference>
<keyword evidence="4 6" id="KW-1133">Transmembrane helix</keyword>
<protein>
    <submittedName>
        <fullName evidence="7">Amino acid/polyamine/organocation transporter, APC superfamily</fullName>
    </submittedName>
</protein>
<dbReference type="InterPro" id="IPR002293">
    <property type="entry name" value="AA/rel_permease1"/>
</dbReference>
<dbReference type="Pfam" id="PF13520">
    <property type="entry name" value="AA_permease_2"/>
    <property type="match status" value="1"/>
</dbReference>
<evidence type="ECO:0000256" key="1">
    <source>
        <dbReference type="ARBA" id="ARBA00004651"/>
    </source>
</evidence>
<feature type="transmembrane region" description="Helical" evidence="6">
    <location>
        <begin position="350"/>
        <end position="367"/>
    </location>
</feature>
<dbReference type="EMBL" id="FXTB01000001">
    <property type="protein sequence ID" value="SMO36713.1"/>
    <property type="molecule type" value="Genomic_DNA"/>
</dbReference>
<dbReference type="GO" id="GO:0005886">
    <property type="term" value="C:plasma membrane"/>
    <property type="evidence" value="ECO:0007669"/>
    <property type="project" value="UniProtKB-SubCell"/>
</dbReference>
<evidence type="ECO:0000256" key="5">
    <source>
        <dbReference type="ARBA" id="ARBA00023136"/>
    </source>
</evidence>
<dbReference type="PANTHER" id="PTHR42770">
    <property type="entry name" value="AMINO ACID TRANSPORTER-RELATED"/>
    <property type="match status" value="1"/>
</dbReference>
<dbReference type="GO" id="GO:0022857">
    <property type="term" value="F:transmembrane transporter activity"/>
    <property type="evidence" value="ECO:0007669"/>
    <property type="project" value="InterPro"/>
</dbReference>
<feature type="transmembrane region" description="Helical" evidence="6">
    <location>
        <begin position="124"/>
        <end position="144"/>
    </location>
</feature>
<dbReference type="OrthoDB" id="9806937at2"/>
<feature type="transmembrane region" description="Helical" evidence="6">
    <location>
        <begin position="12"/>
        <end position="35"/>
    </location>
</feature>
<feature type="transmembrane region" description="Helical" evidence="6">
    <location>
        <begin position="156"/>
        <end position="178"/>
    </location>
</feature>
<feature type="transmembrane region" description="Helical" evidence="6">
    <location>
        <begin position="229"/>
        <end position="253"/>
    </location>
</feature>
<dbReference type="PIRSF" id="PIRSF006060">
    <property type="entry name" value="AA_transporter"/>
    <property type="match status" value="1"/>
</dbReference>
<evidence type="ECO:0000256" key="2">
    <source>
        <dbReference type="ARBA" id="ARBA00022475"/>
    </source>
</evidence>
<sequence length="434" mass="46517">MGQYKKNSLSLTGAVSMGTGVMIGAGIFALLGQVAELSGEWFPLAFVLGAIISAFSAYSYIRLSNAYPSAGGIGMYLKKEYGKSIFTAFAALLMAFSMVINESLVARTFGTYVLQLFDVGENTYWVPVLGVALIVVAFIVNISGNELIEKSSFTMAVLKIAGLGLLALGGLWAADFSLGENIPKALPDKSLTSFIAALALTILAYKGFTTITNSGDEIEKPHKNVGRAIIISIAICVVLYFLMAISVASSLSIDEIISAKDYSLAEAARPAFGKYGVWVTVFVAIIATISGIIASIFAVSRMTAMITEMKLIPHSHLGMPGSIQKHMLVYIAGLAILLTLLFDLSRIASLGAIFYLVMDIGIHYGLLKNLHKEVDFKPAVVITAIVLDVVVLVGFVITKAKSDLPVVIISLVAMLLIYIGEKWFLKQNREAVNE</sequence>
<comment type="subcellular location">
    <subcellularLocation>
        <location evidence="1">Cell membrane</location>
        <topology evidence="1">Multi-pass membrane protein</topology>
    </subcellularLocation>
</comment>
<evidence type="ECO:0000313" key="7">
    <source>
        <dbReference type="EMBL" id="SMO36713.1"/>
    </source>
</evidence>
<feature type="transmembrane region" description="Helical" evidence="6">
    <location>
        <begin position="190"/>
        <end position="208"/>
    </location>
</feature>
<keyword evidence="3 6" id="KW-0812">Transmembrane</keyword>
<evidence type="ECO:0000256" key="3">
    <source>
        <dbReference type="ARBA" id="ARBA00022692"/>
    </source>
</evidence>
<dbReference type="AlphaFoldDB" id="A0A521APF3"/>
<evidence type="ECO:0000256" key="4">
    <source>
        <dbReference type="ARBA" id="ARBA00022989"/>
    </source>
</evidence>